<keyword evidence="1" id="KW-0732">Signal</keyword>
<comment type="caution">
    <text evidence="2">The sequence shown here is derived from an EMBL/GenBank/DDBJ whole genome shotgun (WGS) entry which is preliminary data.</text>
</comment>
<keyword evidence="3" id="KW-1185">Reference proteome</keyword>
<evidence type="ECO:0000256" key="1">
    <source>
        <dbReference type="SAM" id="SignalP"/>
    </source>
</evidence>
<evidence type="ECO:0000313" key="3">
    <source>
        <dbReference type="Proteomes" id="UP000318416"/>
    </source>
</evidence>
<proteinExistence type="predicted"/>
<dbReference type="AlphaFoldDB" id="A0A561EWD1"/>
<reference evidence="2 3" key="1">
    <citation type="submission" date="2019-06" db="EMBL/GenBank/DDBJ databases">
        <title>Sequencing the genomes of 1000 actinobacteria strains.</title>
        <authorList>
            <person name="Klenk H.-P."/>
        </authorList>
    </citation>
    <scope>NUCLEOTIDE SEQUENCE [LARGE SCALE GENOMIC DNA]</scope>
    <source>
        <strain evidence="2 3">DSM 41649</strain>
    </source>
</reference>
<feature type="signal peptide" evidence="1">
    <location>
        <begin position="1"/>
        <end position="25"/>
    </location>
</feature>
<organism evidence="2 3">
    <name type="scientific">Kitasatospora atroaurantiaca</name>
    <dbReference type="NCBI Taxonomy" id="285545"/>
    <lineage>
        <taxon>Bacteria</taxon>
        <taxon>Bacillati</taxon>
        <taxon>Actinomycetota</taxon>
        <taxon>Actinomycetes</taxon>
        <taxon>Kitasatosporales</taxon>
        <taxon>Streptomycetaceae</taxon>
        <taxon>Kitasatospora</taxon>
    </lineage>
</organism>
<gene>
    <name evidence="2" type="ORF">FB465_5045</name>
</gene>
<sequence>MISRIAGLAVAAAATLAATTGSAVATPEASQPLCSATVNRPCAWQQSSGGGIVGAARIDAADHQQMTMLRVEVKIQRAWGSPWETVASATRIRSGSIRVTTPAVVTDYRTLVCATGGPAGSIEQQSTTCTY</sequence>
<protein>
    <recommendedName>
        <fullName evidence="4">Secreted protein</fullName>
    </recommendedName>
</protein>
<accession>A0A561EWD1</accession>
<feature type="chain" id="PRO_5022149220" description="Secreted protein" evidence="1">
    <location>
        <begin position="26"/>
        <end position="131"/>
    </location>
</feature>
<name>A0A561EWD1_9ACTN</name>
<evidence type="ECO:0000313" key="2">
    <source>
        <dbReference type="EMBL" id="TWE19908.1"/>
    </source>
</evidence>
<evidence type="ECO:0008006" key="4">
    <source>
        <dbReference type="Google" id="ProtNLM"/>
    </source>
</evidence>
<dbReference type="EMBL" id="VIVR01000001">
    <property type="protein sequence ID" value="TWE19908.1"/>
    <property type="molecule type" value="Genomic_DNA"/>
</dbReference>
<dbReference type="Proteomes" id="UP000318416">
    <property type="component" value="Unassembled WGS sequence"/>
</dbReference>